<comment type="similarity">
    <text evidence="1">Belongs to the prokaryotic/mitochondrial release factor family.</text>
</comment>
<dbReference type="STRING" id="294747.C5M2N5"/>
<dbReference type="OrthoDB" id="2019491at2759"/>
<feature type="domain" description="Prokaryotic-type class I peptide chain release factors" evidence="5">
    <location>
        <begin position="270"/>
        <end position="286"/>
    </location>
</feature>
<accession>C5M2N5</accession>
<dbReference type="Pfam" id="PF03462">
    <property type="entry name" value="PCRF"/>
    <property type="match status" value="1"/>
</dbReference>
<dbReference type="RefSeq" id="XP_002545543.1">
    <property type="nucleotide sequence ID" value="XM_002545497.1"/>
</dbReference>
<dbReference type="GO" id="GO:0070126">
    <property type="term" value="P:mitochondrial translational termination"/>
    <property type="evidence" value="ECO:0007669"/>
    <property type="project" value="EnsemblFungi"/>
</dbReference>
<dbReference type="Proteomes" id="UP000002037">
    <property type="component" value="Unassembled WGS sequence"/>
</dbReference>
<dbReference type="InterPro" id="IPR050057">
    <property type="entry name" value="Prokaryotic/Mito_RF"/>
</dbReference>
<dbReference type="Gene3D" id="3.30.70.1660">
    <property type="match status" value="1"/>
</dbReference>
<dbReference type="EMBL" id="GG692395">
    <property type="protein sequence ID" value="EER35585.1"/>
    <property type="molecule type" value="Genomic_DNA"/>
</dbReference>
<evidence type="ECO:0000256" key="1">
    <source>
        <dbReference type="ARBA" id="ARBA00010835"/>
    </source>
</evidence>
<evidence type="ECO:0000256" key="2">
    <source>
        <dbReference type="ARBA" id="ARBA00022481"/>
    </source>
</evidence>
<dbReference type="GO" id="GO:0003747">
    <property type="term" value="F:translation release factor activity"/>
    <property type="evidence" value="ECO:0007669"/>
    <property type="project" value="EnsemblFungi"/>
</dbReference>
<dbReference type="SUPFAM" id="SSF75620">
    <property type="entry name" value="Release factor"/>
    <property type="match status" value="1"/>
</dbReference>
<evidence type="ECO:0000259" key="5">
    <source>
        <dbReference type="PROSITE" id="PS00745"/>
    </source>
</evidence>
<dbReference type="SMART" id="SM00937">
    <property type="entry name" value="PCRF"/>
    <property type="match status" value="1"/>
</dbReference>
<dbReference type="Gene3D" id="6.10.140.1950">
    <property type="match status" value="1"/>
</dbReference>
<dbReference type="PANTHER" id="PTHR43804">
    <property type="entry name" value="LD18447P"/>
    <property type="match status" value="1"/>
</dbReference>
<keyword evidence="3" id="KW-0648">Protein biosynthesis</keyword>
<dbReference type="HOGENOM" id="CLU_036856_0_4_1"/>
<evidence type="ECO:0000313" key="6">
    <source>
        <dbReference type="EMBL" id="EER35585.1"/>
    </source>
</evidence>
<dbReference type="PROSITE" id="PS00745">
    <property type="entry name" value="RF_PROK_I"/>
    <property type="match status" value="1"/>
</dbReference>
<keyword evidence="2" id="KW-0488">Methylation</keyword>
<dbReference type="AlphaFoldDB" id="C5M2N5"/>
<protein>
    <recommendedName>
        <fullName evidence="4">Peptide chain release factor 1, mitochondrial</fullName>
    </recommendedName>
</protein>
<dbReference type="PANTHER" id="PTHR43804:SF7">
    <property type="entry name" value="LD18447P"/>
    <property type="match status" value="1"/>
</dbReference>
<dbReference type="KEGG" id="ctp:CTRG_00324"/>
<dbReference type="GeneID" id="8298232"/>
<name>C5M2N5_CANTT</name>
<dbReference type="FunFam" id="3.30.160.20:FF:000004">
    <property type="entry name" value="Peptide chain release factor 1"/>
    <property type="match status" value="1"/>
</dbReference>
<dbReference type="InterPro" id="IPR005139">
    <property type="entry name" value="PCRF"/>
</dbReference>
<dbReference type="InterPro" id="IPR045853">
    <property type="entry name" value="Pep_chain_release_fac_I_sf"/>
</dbReference>
<dbReference type="eggNOG" id="KOG2726">
    <property type="taxonomic scope" value="Eukaryota"/>
</dbReference>
<dbReference type="Pfam" id="PF00472">
    <property type="entry name" value="RF-1"/>
    <property type="match status" value="1"/>
</dbReference>
<dbReference type="VEuPathDB" id="FungiDB:CTRG_00324"/>
<sequence>MMRFITFPRIRSVLLSRNFTIQSVRFNTTKTTISTSIESLPSLPASLVERAESIRKEHKELSEKLSNDYIPDLQVKYDNYTNILGLYDKLNTYRSEYQELVNITDDPDLRKEAQEELETIAPEVEKLVSQLSVKLRPPVKYAEKGCMIELRPGVGGNEASLFTGDLLNMYMGFASEMNWKSKIISEGRNASGFLNEAILCIDTLGSYDIMRHESGVHRVQRIPETETKGRVHTSTAAVVVLPKLSEGNESSLKEDERVFAPGEVRIDTMRASGKGGQHVNTTDSAVRLVHIPTGMIVYQQDERSQPMNKAKAFAVLRSRLAQKEQEEEMIRQKNLRLDQVSSTDRSDKIKTYNFKENRVTDHRVNYSMHDLQGVLSGRKLGQLIDVYRFK</sequence>
<evidence type="ECO:0000256" key="4">
    <source>
        <dbReference type="ARBA" id="ARBA00067174"/>
    </source>
</evidence>
<dbReference type="GO" id="GO:0005743">
    <property type="term" value="C:mitochondrial inner membrane"/>
    <property type="evidence" value="ECO:0007669"/>
    <property type="project" value="EnsemblFungi"/>
</dbReference>
<evidence type="ECO:0000313" key="7">
    <source>
        <dbReference type="Proteomes" id="UP000002037"/>
    </source>
</evidence>
<keyword evidence="7" id="KW-1185">Reference proteome</keyword>
<reference evidence="6 7" key="1">
    <citation type="journal article" date="2009" name="Nature">
        <title>Evolution of pathogenicity and sexual reproduction in eight Candida genomes.</title>
        <authorList>
            <person name="Butler G."/>
            <person name="Rasmussen M.D."/>
            <person name="Lin M.F."/>
            <person name="Santos M.A."/>
            <person name="Sakthikumar S."/>
            <person name="Munro C.A."/>
            <person name="Rheinbay E."/>
            <person name="Grabherr M."/>
            <person name="Forche A."/>
            <person name="Reedy J.L."/>
            <person name="Agrafioti I."/>
            <person name="Arnaud M.B."/>
            <person name="Bates S."/>
            <person name="Brown A.J."/>
            <person name="Brunke S."/>
            <person name="Costanzo M.C."/>
            <person name="Fitzpatrick D.A."/>
            <person name="de Groot P.W."/>
            <person name="Harris D."/>
            <person name="Hoyer L.L."/>
            <person name="Hube B."/>
            <person name="Klis F.M."/>
            <person name="Kodira C."/>
            <person name="Lennard N."/>
            <person name="Logue M.E."/>
            <person name="Martin R."/>
            <person name="Neiman A.M."/>
            <person name="Nikolaou E."/>
            <person name="Quail M.A."/>
            <person name="Quinn J."/>
            <person name="Santos M.C."/>
            <person name="Schmitzberger F.F."/>
            <person name="Sherlock G."/>
            <person name="Shah P."/>
            <person name="Silverstein K.A."/>
            <person name="Skrzypek M.S."/>
            <person name="Soll D."/>
            <person name="Staggs R."/>
            <person name="Stansfield I."/>
            <person name="Stumpf M.P."/>
            <person name="Sudbery P.E."/>
            <person name="Srikantha T."/>
            <person name="Zeng Q."/>
            <person name="Berman J."/>
            <person name="Berriman M."/>
            <person name="Heitman J."/>
            <person name="Gow N.A."/>
            <person name="Lorenz M.C."/>
            <person name="Birren B.W."/>
            <person name="Kellis M."/>
            <person name="Cuomo C.A."/>
        </authorList>
    </citation>
    <scope>NUCLEOTIDE SEQUENCE [LARGE SCALE GENOMIC DNA]</scope>
    <source>
        <strain evidence="7">ATCC MYA-3404 / T1</strain>
    </source>
</reference>
<evidence type="ECO:0000256" key="3">
    <source>
        <dbReference type="ARBA" id="ARBA00022917"/>
    </source>
</evidence>
<gene>
    <name evidence="6" type="ORF">CTRG_00324</name>
</gene>
<proteinExistence type="inferred from homology"/>
<dbReference type="Gene3D" id="3.30.160.20">
    <property type="match status" value="1"/>
</dbReference>
<dbReference type="InterPro" id="IPR000352">
    <property type="entry name" value="Pep_chain_release_fac_I"/>
</dbReference>
<organism evidence="6 7">
    <name type="scientific">Candida tropicalis (strain ATCC MYA-3404 / T1)</name>
    <name type="common">Yeast</name>
    <dbReference type="NCBI Taxonomy" id="294747"/>
    <lineage>
        <taxon>Eukaryota</taxon>
        <taxon>Fungi</taxon>
        <taxon>Dikarya</taxon>
        <taxon>Ascomycota</taxon>
        <taxon>Saccharomycotina</taxon>
        <taxon>Pichiomycetes</taxon>
        <taxon>Debaryomycetaceae</taxon>
        <taxon>Candida/Lodderomyces clade</taxon>
        <taxon>Candida</taxon>
    </lineage>
</organism>